<protein>
    <submittedName>
        <fullName evidence="1">Uncharacterized protein</fullName>
    </submittedName>
</protein>
<dbReference type="Proteomes" id="UP000245626">
    <property type="component" value="Unassembled WGS sequence"/>
</dbReference>
<keyword evidence="2" id="KW-1185">Reference proteome</keyword>
<reference evidence="1 2" key="1">
    <citation type="journal article" date="2018" name="Mol. Biol. Evol.">
        <title>Broad Genomic Sampling Reveals a Smut Pathogenic Ancestry of the Fungal Clade Ustilaginomycotina.</title>
        <authorList>
            <person name="Kijpornyongpan T."/>
            <person name="Mondo S.J."/>
            <person name="Barry K."/>
            <person name="Sandor L."/>
            <person name="Lee J."/>
            <person name="Lipzen A."/>
            <person name="Pangilinan J."/>
            <person name="LaButti K."/>
            <person name="Hainaut M."/>
            <person name="Henrissat B."/>
            <person name="Grigoriev I.V."/>
            <person name="Spatafora J.W."/>
            <person name="Aime M.C."/>
        </authorList>
    </citation>
    <scope>NUCLEOTIDE SEQUENCE [LARGE SCALE GENOMIC DNA]</scope>
    <source>
        <strain evidence="1 2">SA 807</strain>
    </source>
</reference>
<name>A0ACD0NUD7_9BASI</name>
<evidence type="ECO:0000313" key="2">
    <source>
        <dbReference type="Proteomes" id="UP000245626"/>
    </source>
</evidence>
<evidence type="ECO:0000313" key="1">
    <source>
        <dbReference type="EMBL" id="PWN49350.1"/>
    </source>
</evidence>
<organism evidence="1 2">
    <name type="scientific">Violaceomyces palustris</name>
    <dbReference type="NCBI Taxonomy" id="1673888"/>
    <lineage>
        <taxon>Eukaryota</taxon>
        <taxon>Fungi</taxon>
        <taxon>Dikarya</taxon>
        <taxon>Basidiomycota</taxon>
        <taxon>Ustilaginomycotina</taxon>
        <taxon>Ustilaginomycetes</taxon>
        <taxon>Violaceomycetales</taxon>
        <taxon>Violaceomycetaceae</taxon>
        <taxon>Violaceomyces</taxon>
    </lineage>
</organism>
<sequence length="105" mass="11636">MKFNVEIVAFAVALLGFQTVFARRQKYIAEGAPCDIDGNCEQFLTCAIDTATQVCSHKGGFKGMCMRPWEMKAMSKYKGCCHGNWRMIKYDGVDAAGVSFETECA</sequence>
<proteinExistence type="predicted"/>
<dbReference type="EMBL" id="KZ820063">
    <property type="protein sequence ID" value="PWN49350.1"/>
    <property type="molecule type" value="Genomic_DNA"/>
</dbReference>
<accession>A0ACD0NUD7</accession>
<gene>
    <name evidence="1" type="ORF">IE53DRAFT_369840</name>
</gene>